<dbReference type="SMART" id="SM00199">
    <property type="entry name" value="SCY"/>
    <property type="match status" value="1"/>
</dbReference>
<keyword evidence="1" id="KW-0202">Cytokine</keyword>
<dbReference type="PANTHER" id="PTHR12015">
    <property type="entry name" value="SMALL INDUCIBLE CYTOKINE A"/>
    <property type="match status" value="1"/>
</dbReference>
<organism evidence="4">
    <name type="scientific">Anguilla anguilla</name>
    <name type="common">European freshwater eel</name>
    <name type="synonym">Muraena anguilla</name>
    <dbReference type="NCBI Taxonomy" id="7936"/>
    <lineage>
        <taxon>Eukaryota</taxon>
        <taxon>Metazoa</taxon>
        <taxon>Chordata</taxon>
        <taxon>Craniata</taxon>
        <taxon>Vertebrata</taxon>
        <taxon>Euteleostomi</taxon>
        <taxon>Actinopterygii</taxon>
        <taxon>Neopterygii</taxon>
        <taxon>Teleostei</taxon>
        <taxon>Anguilliformes</taxon>
        <taxon>Anguillidae</taxon>
        <taxon>Anguilla</taxon>
    </lineage>
</organism>
<reference evidence="4" key="2">
    <citation type="journal article" date="2015" name="Fish Shellfish Immunol.">
        <title>Early steps in the European eel (Anguilla anguilla)-Vibrio vulnificus interaction in the gills: Role of the RtxA13 toxin.</title>
        <authorList>
            <person name="Callol A."/>
            <person name="Pajuelo D."/>
            <person name="Ebbesson L."/>
            <person name="Teles M."/>
            <person name="MacKenzie S."/>
            <person name="Amaro C."/>
        </authorList>
    </citation>
    <scope>NUCLEOTIDE SEQUENCE</scope>
</reference>
<sequence length="113" mass="12838">MKTWEISLTGVLLLALICVSDSATGVARVGRCCTHYTRPSLIKKLPLEYIQGYRKQHNREVCQIDAVVLLMTYGRSFCSNPSSKAVREILRALRDRKRTKKSMLNTKFNTGTM</sequence>
<reference evidence="4" key="1">
    <citation type="submission" date="2014-11" db="EMBL/GenBank/DDBJ databases">
        <authorList>
            <person name="Amaro Gonzalez C."/>
        </authorList>
    </citation>
    <scope>NUCLEOTIDE SEQUENCE</scope>
</reference>
<name>A0A0E9XM58_ANGAN</name>
<evidence type="ECO:0000256" key="2">
    <source>
        <dbReference type="SAM" id="SignalP"/>
    </source>
</evidence>
<dbReference type="SUPFAM" id="SSF54117">
    <property type="entry name" value="Interleukin 8-like chemokines"/>
    <property type="match status" value="1"/>
</dbReference>
<keyword evidence="6" id="KW-1185">Reference proteome</keyword>
<dbReference type="InterPro" id="IPR039809">
    <property type="entry name" value="Chemokine_b/g/d"/>
</dbReference>
<reference evidence="5" key="3">
    <citation type="submission" date="2021-01" db="EMBL/GenBank/DDBJ databases">
        <title>A chromosome-scale assembly of European eel, Anguilla anguilla.</title>
        <authorList>
            <person name="Henkel C."/>
            <person name="Jong-Raadsen S.A."/>
            <person name="Dufour S."/>
            <person name="Weltzien F.-A."/>
            <person name="Palstra A.P."/>
            <person name="Pelster B."/>
            <person name="Spaink H.P."/>
            <person name="Van Den Thillart G.E."/>
            <person name="Jansen H."/>
            <person name="Zahm M."/>
            <person name="Klopp C."/>
            <person name="Cedric C."/>
            <person name="Louis A."/>
            <person name="Berthelot C."/>
            <person name="Parey E."/>
            <person name="Roest Crollius H."/>
            <person name="Montfort J."/>
            <person name="Robinson-Rechavi M."/>
            <person name="Bucao C."/>
            <person name="Bouchez O."/>
            <person name="Gislard M."/>
            <person name="Lluch J."/>
            <person name="Milhes M."/>
            <person name="Lampietro C."/>
            <person name="Lopez Roques C."/>
            <person name="Donnadieu C."/>
            <person name="Braasch I."/>
            <person name="Desvignes T."/>
            <person name="Postlethwait J."/>
            <person name="Bobe J."/>
            <person name="Guiguen Y."/>
            <person name="Dirks R."/>
        </authorList>
    </citation>
    <scope>NUCLEOTIDE SEQUENCE</scope>
    <source>
        <strain evidence="5">Tag_6206</strain>
        <tissue evidence="5">Liver</tissue>
    </source>
</reference>
<feature type="domain" description="Chemokine interleukin-8-like" evidence="3">
    <location>
        <begin position="29"/>
        <end position="93"/>
    </location>
</feature>
<dbReference type="GO" id="GO:0006955">
    <property type="term" value="P:immune response"/>
    <property type="evidence" value="ECO:0007669"/>
    <property type="project" value="InterPro"/>
</dbReference>
<evidence type="ECO:0000256" key="1">
    <source>
        <dbReference type="ARBA" id="ARBA00022514"/>
    </source>
</evidence>
<dbReference type="EMBL" id="JAFIRN010000004">
    <property type="protein sequence ID" value="KAG5850455.1"/>
    <property type="molecule type" value="Genomic_DNA"/>
</dbReference>
<dbReference type="GO" id="GO:0008009">
    <property type="term" value="F:chemokine activity"/>
    <property type="evidence" value="ECO:0007669"/>
    <property type="project" value="InterPro"/>
</dbReference>
<dbReference type="InterPro" id="IPR001811">
    <property type="entry name" value="Chemokine_IL8-like_dom"/>
</dbReference>
<evidence type="ECO:0000313" key="6">
    <source>
        <dbReference type="Proteomes" id="UP001044222"/>
    </source>
</evidence>
<dbReference type="Proteomes" id="UP001044222">
    <property type="component" value="Unassembled WGS sequence"/>
</dbReference>
<evidence type="ECO:0000313" key="5">
    <source>
        <dbReference type="EMBL" id="KAG5850455.1"/>
    </source>
</evidence>
<evidence type="ECO:0000259" key="3">
    <source>
        <dbReference type="SMART" id="SM00199"/>
    </source>
</evidence>
<dbReference type="Pfam" id="PF00048">
    <property type="entry name" value="IL8"/>
    <property type="match status" value="1"/>
</dbReference>
<feature type="signal peptide" evidence="2">
    <location>
        <begin position="1"/>
        <end position="22"/>
    </location>
</feature>
<dbReference type="InterPro" id="IPR036048">
    <property type="entry name" value="Interleukin_8-like_sf"/>
</dbReference>
<dbReference type="PANTHER" id="PTHR12015:SF108">
    <property type="entry name" value="C-C MOTIF CHEMOKINE 20"/>
    <property type="match status" value="1"/>
</dbReference>
<dbReference type="Gene3D" id="2.40.50.40">
    <property type="match status" value="1"/>
</dbReference>
<evidence type="ECO:0000313" key="4">
    <source>
        <dbReference type="EMBL" id="JAI02921.1"/>
    </source>
</evidence>
<feature type="chain" id="PRO_5039969953" description="Chemokine interleukin-8-like domain-containing protein" evidence="2">
    <location>
        <begin position="23"/>
        <end position="113"/>
    </location>
</feature>
<proteinExistence type="predicted"/>
<protein>
    <recommendedName>
        <fullName evidence="3">Chemokine interleukin-8-like domain-containing protein</fullName>
    </recommendedName>
</protein>
<accession>A0A0E9XM58</accession>
<dbReference type="GO" id="GO:0005615">
    <property type="term" value="C:extracellular space"/>
    <property type="evidence" value="ECO:0007669"/>
    <property type="project" value="UniProtKB-KW"/>
</dbReference>
<keyword evidence="2" id="KW-0732">Signal</keyword>
<gene>
    <name evidence="5" type="ORF">ANANG_G00082620</name>
</gene>
<dbReference type="AlphaFoldDB" id="A0A0E9XM58"/>
<dbReference type="EMBL" id="GBXM01005657">
    <property type="protein sequence ID" value="JAI02921.1"/>
    <property type="molecule type" value="Transcribed_RNA"/>
</dbReference>